<dbReference type="AlphaFoldDB" id="A0A9P4TXS1"/>
<organism evidence="1 2">
    <name type="scientific">Tothia fuscella</name>
    <dbReference type="NCBI Taxonomy" id="1048955"/>
    <lineage>
        <taxon>Eukaryota</taxon>
        <taxon>Fungi</taxon>
        <taxon>Dikarya</taxon>
        <taxon>Ascomycota</taxon>
        <taxon>Pezizomycotina</taxon>
        <taxon>Dothideomycetes</taxon>
        <taxon>Pleosporomycetidae</taxon>
        <taxon>Venturiales</taxon>
        <taxon>Cylindrosympodiaceae</taxon>
        <taxon>Tothia</taxon>
    </lineage>
</organism>
<dbReference type="OrthoDB" id="2687876at2759"/>
<sequence>MRSSELHSNHMETLEYNNHMKTHEHDTVPQSDSEVLNQLIDDERGVYRVRAGTKVHYLHIPTTVFDDDIMCRPYLLIPRLPALPATDWTTMRISRGTDGALESTITFEPLPAVLELWHPRSIDILSLKRTKRYRSAVHEDIERIKRETWIYSILSQDHQRYPDINRVGPEFLAHLTENGRVIGLLLEKIEGGFASVENLPGCKAALQELHDLGLVHGDVNRYNFIIDPTTSRVRIVDFEHAEGFDEEKARVEMASLPAELAEETDRGKANVIDL</sequence>
<evidence type="ECO:0000313" key="1">
    <source>
        <dbReference type="EMBL" id="KAF2430639.1"/>
    </source>
</evidence>
<dbReference type="EMBL" id="MU007037">
    <property type="protein sequence ID" value="KAF2430639.1"/>
    <property type="molecule type" value="Genomic_DNA"/>
</dbReference>
<comment type="caution">
    <text evidence="1">The sequence shown here is derived from an EMBL/GenBank/DDBJ whole genome shotgun (WGS) entry which is preliminary data.</text>
</comment>
<evidence type="ECO:0000313" key="2">
    <source>
        <dbReference type="Proteomes" id="UP000800235"/>
    </source>
</evidence>
<keyword evidence="2" id="KW-1185">Reference proteome</keyword>
<reference evidence="1" key="1">
    <citation type="journal article" date="2020" name="Stud. Mycol.">
        <title>101 Dothideomycetes genomes: a test case for predicting lifestyles and emergence of pathogens.</title>
        <authorList>
            <person name="Haridas S."/>
            <person name="Albert R."/>
            <person name="Binder M."/>
            <person name="Bloem J."/>
            <person name="Labutti K."/>
            <person name="Salamov A."/>
            <person name="Andreopoulos B."/>
            <person name="Baker S."/>
            <person name="Barry K."/>
            <person name="Bills G."/>
            <person name="Bluhm B."/>
            <person name="Cannon C."/>
            <person name="Castanera R."/>
            <person name="Culley D."/>
            <person name="Daum C."/>
            <person name="Ezra D."/>
            <person name="Gonzalez J."/>
            <person name="Henrissat B."/>
            <person name="Kuo A."/>
            <person name="Liang C."/>
            <person name="Lipzen A."/>
            <person name="Lutzoni F."/>
            <person name="Magnuson J."/>
            <person name="Mondo S."/>
            <person name="Nolan M."/>
            <person name="Ohm R."/>
            <person name="Pangilinan J."/>
            <person name="Park H.-J."/>
            <person name="Ramirez L."/>
            <person name="Alfaro M."/>
            <person name="Sun H."/>
            <person name="Tritt A."/>
            <person name="Yoshinaga Y."/>
            <person name="Zwiers L.-H."/>
            <person name="Turgeon B."/>
            <person name="Goodwin S."/>
            <person name="Spatafora J."/>
            <person name="Crous P."/>
            <person name="Grigoriev I."/>
        </authorList>
    </citation>
    <scope>NUCLEOTIDE SEQUENCE</scope>
    <source>
        <strain evidence="1">CBS 130266</strain>
    </source>
</reference>
<dbReference type="Proteomes" id="UP000800235">
    <property type="component" value="Unassembled WGS sequence"/>
</dbReference>
<proteinExistence type="predicted"/>
<dbReference type="SUPFAM" id="SSF56112">
    <property type="entry name" value="Protein kinase-like (PK-like)"/>
    <property type="match status" value="1"/>
</dbReference>
<name>A0A9P4TXS1_9PEZI</name>
<dbReference type="Gene3D" id="1.10.510.10">
    <property type="entry name" value="Transferase(Phosphotransferase) domain 1"/>
    <property type="match status" value="1"/>
</dbReference>
<protein>
    <submittedName>
        <fullName evidence="1">Alpha-galactosidase A</fullName>
    </submittedName>
</protein>
<accession>A0A9P4TXS1</accession>
<gene>
    <name evidence="1" type="ORF">EJ08DRAFT_687731</name>
</gene>
<dbReference type="InterPro" id="IPR011009">
    <property type="entry name" value="Kinase-like_dom_sf"/>
</dbReference>